<dbReference type="Proteomes" id="UP000319160">
    <property type="component" value="Unassembled WGS sequence"/>
</dbReference>
<dbReference type="EMBL" id="VFLP01000028">
    <property type="protein sequence ID" value="TRX93624.1"/>
    <property type="molecule type" value="Genomic_DNA"/>
</dbReference>
<dbReference type="STRING" id="2512241.A0A553I088"/>
<dbReference type="OrthoDB" id="2968323at2759"/>
<evidence type="ECO:0000313" key="4">
    <source>
        <dbReference type="Proteomes" id="UP000319160"/>
    </source>
</evidence>
<reference evidence="4" key="1">
    <citation type="submission" date="2019-06" db="EMBL/GenBank/DDBJ databases">
        <title>Draft genome sequence of the griseofulvin-producing fungus Xylaria cubensis strain G536.</title>
        <authorList>
            <person name="Mead M.E."/>
            <person name="Raja H.A."/>
            <person name="Steenwyk J.L."/>
            <person name="Knowles S.L."/>
            <person name="Oberlies N.H."/>
            <person name="Rokas A."/>
        </authorList>
    </citation>
    <scope>NUCLEOTIDE SEQUENCE [LARGE SCALE GENOMIC DNA]</scope>
    <source>
        <strain evidence="4">G536</strain>
    </source>
</reference>
<name>A0A553I088_9PEZI</name>
<organism evidence="3 4">
    <name type="scientific">Xylaria flabelliformis</name>
    <dbReference type="NCBI Taxonomy" id="2512241"/>
    <lineage>
        <taxon>Eukaryota</taxon>
        <taxon>Fungi</taxon>
        <taxon>Dikarya</taxon>
        <taxon>Ascomycota</taxon>
        <taxon>Pezizomycotina</taxon>
        <taxon>Sordariomycetes</taxon>
        <taxon>Xylariomycetidae</taxon>
        <taxon>Xylariales</taxon>
        <taxon>Xylariaceae</taxon>
        <taxon>Xylaria</taxon>
    </lineage>
</organism>
<evidence type="ECO:0000313" key="3">
    <source>
        <dbReference type="EMBL" id="TRX93624.1"/>
    </source>
</evidence>
<feature type="domain" description="Aminoglycoside phosphotransferase" evidence="2">
    <location>
        <begin position="124"/>
        <end position="332"/>
    </location>
</feature>
<dbReference type="InterPro" id="IPR011009">
    <property type="entry name" value="Kinase-like_dom_sf"/>
</dbReference>
<protein>
    <recommendedName>
        <fullName evidence="2">Aminoglycoside phosphotransferase domain-containing protein</fullName>
    </recommendedName>
</protein>
<sequence length="458" mass="51934">MTNIREDGQQLERSPSYDSLFGCNPGQDFDLEELPSLAPQLPSQATATHAENCEENEATPIHDSTTPPSWLRWDPTGGVAWINNGLCRYPIWTFEPTIQSVIATLKVAIGPDHDYGVQMLHNGSLSKLYTVSFDNQAFVMRVCLPLCPRTKTEAEVATLSWISQYTGLPVPRMRAYDSSRNNPLGYEWLLMTKLEGKPLSSCWPSITMGSKERLVKQIAAFCVSTFRQPFNEGIGSIFKMNYLTSRLENATNTNEKETLQRMLDVTTRIEKLMPQFLSSHGKTASTCSDIETVPDNAEMRPTATMLYHDCLSLDNILVNDDGILTGVIDWQCIPCLPLHEACQFPAFLQQAHDRFQKPSGRRYLVDDSGPPHPAYSRDCQRYELTELRQLYIEEMLRGAPEFVDIWRDEESANLRDFEAAVQNCDNEFTIETVEEWVRAMELGTHPTLVPKRLHELLA</sequence>
<evidence type="ECO:0000256" key="1">
    <source>
        <dbReference type="SAM" id="MobiDB-lite"/>
    </source>
</evidence>
<dbReference type="AlphaFoldDB" id="A0A553I088"/>
<proteinExistence type="predicted"/>
<accession>A0A553I088</accession>
<keyword evidence="4" id="KW-1185">Reference proteome</keyword>
<dbReference type="SUPFAM" id="SSF56112">
    <property type="entry name" value="Protein kinase-like (PK-like)"/>
    <property type="match status" value="1"/>
</dbReference>
<dbReference type="Gene3D" id="3.30.200.150">
    <property type="match status" value="1"/>
</dbReference>
<dbReference type="InterPro" id="IPR002575">
    <property type="entry name" value="Aminoglycoside_PTrfase"/>
</dbReference>
<comment type="caution">
    <text evidence="3">The sequence shown here is derived from an EMBL/GenBank/DDBJ whole genome shotgun (WGS) entry which is preliminary data.</text>
</comment>
<feature type="region of interest" description="Disordered" evidence="1">
    <location>
        <begin position="42"/>
        <end position="69"/>
    </location>
</feature>
<dbReference type="Pfam" id="PF01636">
    <property type="entry name" value="APH"/>
    <property type="match status" value="1"/>
</dbReference>
<evidence type="ECO:0000259" key="2">
    <source>
        <dbReference type="Pfam" id="PF01636"/>
    </source>
</evidence>
<dbReference type="Gene3D" id="3.90.1200.10">
    <property type="match status" value="1"/>
</dbReference>
<gene>
    <name evidence="3" type="ORF">FHL15_005596</name>
</gene>
<dbReference type="InterPro" id="IPR051678">
    <property type="entry name" value="AGP_Transferase"/>
</dbReference>
<dbReference type="PANTHER" id="PTHR21310">
    <property type="entry name" value="AMINOGLYCOSIDE PHOSPHOTRANSFERASE-RELATED-RELATED"/>
    <property type="match status" value="1"/>
</dbReference>
<dbReference type="PANTHER" id="PTHR21310:SF13">
    <property type="entry name" value="AMINOGLYCOSIDE PHOSPHOTRANSFERASE DOMAIN-CONTAINING PROTEIN"/>
    <property type="match status" value="1"/>
</dbReference>